<feature type="compositionally biased region" description="Polar residues" evidence="2">
    <location>
        <begin position="126"/>
        <end position="137"/>
    </location>
</feature>
<dbReference type="SUPFAM" id="SSF50978">
    <property type="entry name" value="WD40 repeat-like"/>
    <property type="match status" value="1"/>
</dbReference>
<dbReference type="InterPro" id="IPR036322">
    <property type="entry name" value="WD40_repeat_dom_sf"/>
</dbReference>
<dbReference type="PANTHER" id="PTHR44566:SF1">
    <property type="entry name" value="WD REPEAT-CONTAINING PROTEIN 25"/>
    <property type="match status" value="1"/>
</dbReference>
<dbReference type="InterPro" id="IPR015943">
    <property type="entry name" value="WD40/YVTN_repeat-like_dom_sf"/>
</dbReference>
<sequence length="581" mass="64140">MQHIGCLPPLNFIEEEGFPHLELDELVRHIYCTFSLTTVTEFACLQKTDGRQWTSASNTCVWKRKTEAIKVLSQKNAVGCNCVKTGSSSAGSGERTMTSLVAYDDSDQEEDDGALPPLAISPMDDISQSQGNQKSLGSNFYGPLLPSPHYKQLEIGLCGGGDGRTVFEPHREIYPPALGRSGIVENSSNAKPYSTPQYHDCVNLTTVKRHQAAPPGVRPYIPKRQRLATPGNGEEPTSLETNDKSTVSRLLTEVSERVRPYLGPRPGRAAVPRRMQLSLQAHQAPINMIQWCPVPQLSHLLLSASMDKTVKIWDGAESGQCLQVYSSHSGAVRDACWSPCGRRLLTGSFDNTAMVTDVETGQQIVKVGNQFKVMCLAVQPNDPEVFLCGGYSAEVKAWDARTCKVERVYRAGIQQTLAILFLTGGREFVTSSDSVSRDSAERTLIAWDFQTTAKVSNQIYHERYTCPSLALHPQQDSFVAQTNGNYMALFSAQRPYRMNKRRRYEGHKVEGYAVRCDFSPDGSILATGSSTGSVHFYDQQSARTLHTLLAHQQACMCVSLHPVLPAVVATCDWGGELRIWQ</sequence>
<dbReference type="InterPro" id="IPR053053">
    <property type="entry name" value="WD_repeat_protein"/>
</dbReference>
<evidence type="ECO:0000256" key="1">
    <source>
        <dbReference type="PROSITE-ProRule" id="PRU00221"/>
    </source>
</evidence>
<feature type="compositionally biased region" description="Polar residues" evidence="2">
    <location>
        <begin position="238"/>
        <end position="247"/>
    </location>
</feature>
<evidence type="ECO:0000256" key="2">
    <source>
        <dbReference type="SAM" id="MobiDB-lite"/>
    </source>
</evidence>
<dbReference type="Proteomes" id="UP001356427">
    <property type="component" value="Unassembled WGS sequence"/>
</dbReference>
<evidence type="ECO:0000313" key="4">
    <source>
        <dbReference type="EMBL" id="KAK6304144.1"/>
    </source>
</evidence>
<keyword evidence="5" id="KW-1185">Reference proteome</keyword>
<evidence type="ECO:0000259" key="3">
    <source>
        <dbReference type="Pfam" id="PF12894"/>
    </source>
</evidence>
<dbReference type="Pfam" id="PF12894">
    <property type="entry name" value="ANAPC4_WD40"/>
    <property type="match status" value="1"/>
</dbReference>
<feature type="repeat" description="WD" evidence="1">
    <location>
        <begin position="279"/>
        <end position="314"/>
    </location>
</feature>
<dbReference type="InterPro" id="IPR024977">
    <property type="entry name" value="Apc4-like_WD40_dom"/>
</dbReference>
<keyword evidence="1" id="KW-0853">WD repeat</keyword>
<dbReference type="PROSITE" id="PS50294">
    <property type="entry name" value="WD_REPEATS_REGION"/>
    <property type="match status" value="1"/>
</dbReference>
<dbReference type="CDD" id="cd00200">
    <property type="entry name" value="WD40"/>
    <property type="match status" value="1"/>
</dbReference>
<name>A0AAN8QFV5_9TELE</name>
<feature type="repeat" description="WD" evidence="1">
    <location>
        <begin position="325"/>
        <end position="366"/>
    </location>
</feature>
<gene>
    <name evidence="4" type="ORF">J4Q44_G00247300</name>
</gene>
<reference evidence="4 5" key="1">
    <citation type="submission" date="2021-04" db="EMBL/GenBank/DDBJ databases">
        <authorList>
            <person name="De Guttry C."/>
            <person name="Zahm M."/>
            <person name="Klopp C."/>
            <person name="Cabau C."/>
            <person name="Louis A."/>
            <person name="Berthelot C."/>
            <person name="Parey E."/>
            <person name="Roest Crollius H."/>
            <person name="Montfort J."/>
            <person name="Robinson-Rechavi M."/>
            <person name="Bucao C."/>
            <person name="Bouchez O."/>
            <person name="Gislard M."/>
            <person name="Lluch J."/>
            <person name="Milhes M."/>
            <person name="Lampietro C."/>
            <person name="Lopez Roques C."/>
            <person name="Donnadieu C."/>
            <person name="Braasch I."/>
            <person name="Desvignes T."/>
            <person name="Postlethwait J."/>
            <person name="Bobe J."/>
            <person name="Wedekind C."/>
            <person name="Guiguen Y."/>
        </authorList>
    </citation>
    <scope>NUCLEOTIDE SEQUENCE [LARGE SCALE GENOMIC DNA]</scope>
    <source>
        <strain evidence="4">Cs_M1</strain>
        <tissue evidence="4">Blood</tissue>
    </source>
</reference>
<evidence type="ECO:0000313" key="5">
    <source>
        <dbReference type="Proteomes" id="UP001356427"/>
    </source>
</evidence>
<dbReference type="EMBL" id="JAGTTL010000023">
    <property type="protein sequence ID" value="KAK6304144.1"/>
    <property type="molecule type" value="Genomic_DNA"/>
</dbReference>
<dbReference type="PANTHER" id="PTHR44566">
    <property type="entry name" value="TRANSDUCIN/WD40 REPEAT-LIKE SUPERFAMILY PROTEIN"/>
    <property type="match status" value="1"/>
</dbReference>
<feature type="region of interest" description="Disordered" evidence="2">
    <location>
        <begin position="212"/>
        <end position="247"/>
    </location>
</feature>
<proteinExistence type="predicted"/>
<dbReference type="AlphaFoldDB" id="A0AAN8QFV5"/>
<dbReference type="InterPro" id="IPR001680">
    <property type="entry name" value="WD40_rpt"/>
</dbReference>
<feature type="region of interest" description="Disordered" evidence="2">
    <location>
        <begin position="105"/>
        <end position="137"/>
    </location>
</feature>
<organism evidence="4 5">
    <name type="scientific">Coregonus suidteri</name>
    <dbReference type="NCBI Taxonomy" id="861788"/>
    <lineage>
        <taxon>Eukaryota</taxon>
        <taxon>Metazoa</taxon>
        <taxon>Chordata</taxon>
        <taxon>Craniata</taxon>
        <taxon>Vertebrata</taxon>
        <taxon>Euteleostomi</taxon>
        <taxon>Actinopterygii</taxon>
        <taxon>Neopterygii</taxon>
        <taxon>Teleostei</taxon>
        <taxon>Protacanthopterygii</taxon>
        <taxon>Salmoniformes</taxon>
        <taxon>Salmonidae</taxon>
        <taxon>Coregoninae</taxon>
        <taxon>Coregonus</taxon>
    </lineage>
</organism>
<dbReference type="SMART" id="SM00320">
    <property type="entry name" value="WD40"/>
    <property type="match status" value="5"/>
</dbReference>
<feature type="domain" description="Anaphase-promoting complex subunit 4-like WD40" evidence="3">
    <location>
        <begin position="496"/>
        <end position="558"/>
    </location>
</feature>
<dbReference type="Gene3D" id="2.130.10.10">
    <property type="entry name" value="YVTN repeat-like/Quinoprotein amine dehydrogenase"/>
    <property type="match status" value="1"/>
</dbReference>
<dbReference type="Pfam" id="PF00400">
    <property type="entry name" value="WD40"/>
    <property type="match status" value="2"/>
</dbReference>
<dbReference type="PROSITE" id="PS50082">
    <property type="entry name" value="WD_REPEATS_2"/>
    <property type="match status" value="2"/>
</dbReference>
<comment type="caution">
    <text evidence="4">The sequence shown here is derived from an EMBL/GenBank/DDBJ whole genome shotgun (WGS) entry which is preliminary data.</text>
</comment>
<accession>A0AAN8QFV5</accession>
<protein>
    <recommendedName>
        <fullName evidence="3">Anaphase-promoting complex subunit 4-like WD40 domain-containing protein</fullName>
    </recommendedName>
</protein>